<name>A0A0M0KDD3_ALKHA</name>
<feature type="domain" description="Large ribosomal subunit protein bL25 beta" evidence="8">
    <location>
        <begin position="100"/>
        <end position="182"/>
    </location>
</feature>
<dbReference type="InterPro" id="IPR020056">
    <property type="entry name" value="Rbsml_bL25/Gln-tRNA_synth_N"/>
</dbReference>
<organism evidence="9">
    <name type="scientific">Halalkalibacterium halodurans</name>
    <name type="common">Bacillus halodurans</name>
    <dbReference type="NCBI Taxonomy" id="86665"/>
    <lineage>
        <taxon>Bacteria</taxon>
        <taxon>Bacillati</taxon>
        <taxon>Bacillota</taxon>
        <taxon>Bacilli</taxon>
        <taxon>Bacillales</taxon>
        <taxon>Bacillaceae</taxon>
        <taxon>Halalkalibacterium (ex Joshi et al. 2022)</taxon>
    </lineage>
</organism>
<comment type="caution">
    <text evidence="9">The sequence shown here is derived from an EMBL/GenBank/DDBJ whole genome shotgun (WGS) entry which is preliminary data.</text>
</comment>
<comment type="subunit">
    <text evidence="5">Part of the 50S ribosomal subunit; part of the 5S rRNA/L5/L18/L25 subcomplex. Contacts the 5S rRNA. Binds to the 5S rRNA independently of L5 and L18.</text>
</comment>
<evidence type="ECO:0000256" key="1">
    <source>
        <dbReference type="ARBA" id="ARBA00022730"/>
    </source>
</evidence>
<gene>
    <name evidence="5" type="primary">rplY</name>
    <name evidence="5" type="synonym">ctc</name>
    <name evidence="9" type="ORF">AMD02_17735</name>
</gene>
<dbReference type="GeneID" id="87595590"/>
<dbReference type="InterPro" id="IPR029751">
    <property type="entry name" value="Ribosomal_L25_dom"/>
</dbReference>
<dbReference type="InterPro" id="IPR037121">
    <property type="entry name" value="Ribosomal_bL25_C"/>
</dbReference>
<dbReference type="AlphaFoldDB" id="A0A0M0KDD3"/>
<dbReference type="EMBL" id="LILD01000009">
    <property type="protein sequence ID" value="KOO36582.1"/>
    <property type="molecule type" value="Genomic_DNA"/>
</dbReference>
<dbReference type="Gene3D" id="2.170.120.20">
    <property type="entry name" value="Ribosomal protein L25, beta domain"/>
    <property type="match status" value="1"/>
</dbReference>
<protein>
    <recommendedName>
        <fullName evidence="5">Large ribosomal subunit protein bL25</fullName>
    </recommendedName>
    <alternativeName>
        <fullName evidence="5">General stress protein CTC</fullName>
    </alternativeName>
</protein>
<evidence type="ECO:0000256" key="5">
    <source>
        <dbReference type="HAMAP-Rule" id="MF_01334"/>
    </source>
</evidence>
<dbReference type="Pfam" id="PF01386">
    <property type="entry name" value="Ribosomal_L25p"/>
    <property type="match status" value="1"/>
</dbReference>
<dbReference type="CDD" id="cd00495">
    <property type="entry name" value="Ribosomal_L25_TL5_CTC"/>
    <property type="match status" value="1"/>
</dbReference>
<dbReference type="RefSeq" id="WP_053432329.1">
    <property type="nucleotide sequence ID" value="NZ_CP040441.1"/>
</dbReference>
<dbReference type="InterPro" id="IPR011035">
    <property type="entry name" value="Ribosomal_bL25/Gln-tRNA_synth"/>
</dbReference>
<proteinExistence type="inferred from homology"/>
<keyword evidence="1 5" id="KW-0699">rRNA-binding</keyword>
<feature type="domain" description="Large ribosomal subunit protein bL25 L25" evidence="7">
    <location>
        <begin position="5"/>
        <end position="92"/>
    </location>
</feature>
<dbReference type="GO" id="GO:0008097">
    <property type="term" value="F:5S rRNA binding"/>
    <property type="evidence" value="ECO:0007669"/>
    <property type="project" value="InterPro"/>
</dbReference>
<dbReference type="NCBIfam" id="NF004133">
    <property type="entry name" value="PRK05618.2-4"/>
    <property type="match status" value="1"/>
</dbReference>
<dbReference type="GO" id="GO:0003735">
    <property type="term" value="F:structural constituent of ribosome"/>
    <property type="evidence" value="ECO:0007669"/>
    <property type="project" value="InterPro"/>
</dbReference>
<dbReference type="InterPro" id="IPR001021">
    <property type="entry name" value="Ribosomal_bL25_long"/>
</dbReference>
<dbReference type="PANTHER" id="PTHR33284:SF1">
    <property type="entry name" value="RIBOSOMAL PROTEIN L25_GLN-TRNA SYNTHETASE, ANTI-CODON-BINDING DOMAIN-CONTAINING PROTEIN"/>
    <property type="match status" value="1"/>
</dbReference>
<dbReference type="InterPro" id="IPR020930">
    <property type="entry name" value="Ribosomal_uL5_bac-type"/>
</dbReference>
<evidence type="ECO:0000313" key="9">
    <source>
        <dbReference type="EMBL" id="KOO36582.1"/>
    </source>
</evidence>
<feature type="compositionally biased region" description="Acidic residues" evidence="6">
    <location>
        <begin position="186"/>
        <end position="215"/>
    </location>
</feature>
<comment type="similarity">
    <text evidence="5">Belongs to the bacterial ribosomal protein bL25 family. CTC subfamily.</text>
</comment>
<dbReference type="InterPro" id="IPR020057">
    <property type="entry name" value="Ribosomal_bL25_b-dom"/>
</dbReference>
<dbReference type="HAMAP" id="MF_01334">
    <property type="entry name" value="Ribosomal_bL25_CTC"/>
    <property type="match status" value="1"/>
</dbReference>
<dbReference type="NCBIfam" id="TIGR00731">
    <property type="entry name" value="bL25_bact_ctc"/>
    <property type="match status" value="1"/>
</dbReference>
<accession>A0A4Y7WYS9</accession>
<keyword evidence="2 5" id="KW-0694">RNA-binding</keyword>
<accession>A0A0M0KDD3</accession>
<evidence type="ECO:0000256" key="4">
    <source>
        <dbReference type="ARBA" id="ARBA00023274"/>
    </source>
</evidence>
<dbReference type="GO" id="GO:0006412">
    <property type="term" value="P:translation"/>
    <property type="evidence" value="ECO:0007669"/>
    <property type="project" value="UniProtKB-UniRule"/>
</dbReference>
<evidence type="ECO:0000256" key="6">
    <source>
        <dbReference type="SAM" id="MobiDB-lite"/>
    </source>
</evidence>
<sequence length="215" mass="23813">MAMSLKAEKRPDLRGSVTRKIRKQGYVPAVVYGNKTKSQPISVEAVDFLKTVREVGRNGLISLEVEKGTKHQVMVHDLQMDPLKGDYLHIDFFEVDMSSEIEANVPVRLTGEARGVSEGGVLSQLMYEITVRSLPADIPEEITLDVSSLTIGDSIQIRDVRGNVPVQVVNEDEETVVTVQPPATEKEEETEAAVTDNEPEVINEKEEPAEEAKEE</sequence>
<dbReference type="PANTHER" id="PTHR33284">
    <property type="entry name" value="RIBOSOMAL PROTEIN L25/GLN-TRNA SYNTHETASE, ANTI-CODON-BINDING DOMAIN-CONTAINING PROTEIN"/>
    <property type="match status" value="1"/>
</dbReference>
<feature type="region of interest" description="Disordered" evidence="6">
    <location>
        <begin position="174"/>
        <end position="215"/>
    </location>
</feature>
<reference evidence="9" key="1">
    <citation type="submission" date="2015-08" db="EMBL/GenBank/DDBJ databases">
        <title>Complete DNA Sequence of Pseudomonas syringae pv. actinidiae, the Causal Agent of Kiwifruit Canker Disease.</title>
        <authorList>
            <person name="Rikkerink E.H.A."/>
            <person name="Fineran P.C."/>
        </authorList>
    </citation>
    <scope>NUCLEOTIDE SEQUENCE</scope>
    <source>
        <strain evidence="9">DSM 13666</strain>
    </source>
</reference>
<dbReference type="GO" id="GO:0022625">
    <property type="term" value="C:cytosolic large ribosomal subunit"/>
    <property type="evidence" value="ECO:0007669"/>
    <property type="project" value="TreeGrafter"/>
</dbReference>
<keyword evidence="3 5" id="KW-0689">Ribosomal protein</keyword>
<keyword evidence="4 5" id="KW-0687">Ribonucleoprotein</keyword>
<dbReference type="Pfam" id="PF14693">
    <property type="entry name" value="Ribosomal_TL5_C"/>
    <property type="match status" value="1"/>
</dbReference>
<dbReference type="PATRIC" id="fig|136160.3.peg.34"/>
<evidence type="ECO:0000259" key="7">
    <source>
        <dbReference type="Pfam" id="PF01386"/>
    </source>
</evidence>
<dbReference type="Gene3D" id="2.40.240.10">
    <property type="entry name" value="Ribosomal Protein L25, Chain P"/>
    <property type="match status" value="1"/>
</dbReference>
<dbReference type="SUPFAM" id="SSF50715">
    <property type="entry name" value="Ribosomal protein L25-like"/>
    <property type="match status" value="1"/>
</dbReference>
<evidence type="ECO:0000259" key="8">
    <source>
        <dbReference type="Pfam" id="PF14693"/>
    </source>
</evidence>
<comment type="function">
    <text evidence="5">This is one of the proteins that binds to the 5S RNA in the ribosome where it forms part of the central protuberance.</text>
</comment>
<evidence type="ECO:0000256" key="2">
    <source>
        <dbReference type="ARBA" id="ARBA00022884"/>
    </source>
</evidence>
<evidence type="ECO:0000256" key="3">
    <source>
        <dbReference type="ARBA" id="ARBA00022980"/>
    </source>
</evidence>